<reference evidence="1" key="1">
    <citation type="journal article" date="2020" name="Stud. Mycol.">
        <title>101 Dothideomycetes genomes: a test case for predicting lifestyles and emergence of pathogens.</title>
        <authorList>
            <person name="Haridas S."/>
            <person name="Albert R."/>
            <person name="Binder M."/>
            <person name="Bloem J."/>
            <person name="Labutti K."/>
            <person name="Salamov A."/>
            <person name="Andreopoulos B."/>
            <person name="Baker S."/>
            <person name="Barry K."/>
            <person name="Bills G."/>
            <person name="Bluhm B."/>
            <person name="Cannon C."/>
            <person name="Castanera R."/>
            <person name="Culley D."/>
            <person name="Daum C."/>
            <person name="Ezra D."/>
            <person name="Gonzalez J."/>
            <person name="Henrissat B."/>
            <person name="Kuo A."/>
            <person name="Liang C."/>
            <person name="Lipzen A."/>
            <person name="Lutzoni F."/>
            <person name="Magnuson J."/>
            <person name="Mondo S."/>
            <person name="Nolan M."/>
            <person name="Ohm R."/>
            <person name="Pangilinan J."/>
            <person name="Park H.-J."/>
            <person name="Ramirez L."/>
            <person name="Alfaro M."/>
            <person name="Sun H."/>
            <person name="Tritt A."/>
            <person name="Yoshinaga Y."/>
            <person name="Zwiers L.-H."/>
            <person name="Turgeon B."/>
            <person name="Goodwin S."/>
            <person name="Spatafora J."/>
            <person name="Crous P."/>
            <person name="Grigoriev I."/>
        </authorList>
    </citation>
    <scope>NUCLEOTIDE SEQUENCE</scope>
    <source>
        <strain evidence="1">CBS 207.26</strain>
    </source>
</reference>
<gene>
    <name evidence="1" type="ORF">K469DRAFT_731508</name>
</gene>
<name>A0A6A6DM99_9PEZI</name>
<proteinExistence type="predicted"/>
<dbReference type="Proteomes" id="UP000800200">
    <property type="component" value="Unassembled WGS sequence"/>
</dbReference>
<dbReference type="OrthoDB" id="5015991at2759"/>
<protein>
    <submittedName>
        <fullName evidence="1">Uncharacterized protein</fullName>
    </submittedName>
</protein>
<sequence length="105" mass="12619">MYLCSLYNCGDWKWGCFRQCCTKKHRIGHTCGIKLIMDTVSIGTKCKLCRRIDTKLRRRKIEVERIDRWRRESDKFYALINKAVEVIWSLNNETAQLSRECSRRQ</sequence>
<accession>A0A6A6DM99</accession>
<dbReference type="AlphaFoldDB" id="A0A6A6DM99"/>
<keyword evidence="2" id="KW-1185">Reference proteome</keyword>
<organism evidence="1 2">
    <name type="scientific">Zopfia rhizophila CBS 207.26</name>
    <dbReference type="NCBI Taxonomy" id="1314779"/>
    <lineage>
        <taxon>Eukaryota</taxon>
        <taxon>Fungi</taxon>
        <taxon>Dikarya</taxon>
        <taxon>Ascomycota</taxon>
        <taxon>Pezizomycotina</taxon>
        <taxon>Dothideomycetes</taxon>
        <taxon>Dothideomycetes incertae sedis</taxon>
        <taxon>Zopfiaceae</taxon>
        <taxon>Zopfia</taxon>
    </lineage>
</organism>
<evidence type="ECO:0000313" key="1">
    <source>
        <dbReference type="EMBL" id="KAF2178756.1"/>
    </source>
</evidence>
<evidence type="ECO:0000313" key="2">
    <source>
        <dbReference type="Proteomes" id="UP000800200"/>
    </source>
</evidence>
<dbReference type="EMBL" id="ML994673">
    <property type="protein sequence ID" value="KAF2178756.1"/>
    <property type="molecule type" value="Genomic_DNA"/>
</dbReference>